<dbReference type="InterPro" id="IPR012902">
    <property type="entry name" value="N_methyl_site"/>
</dbReference>
<proteinExistence type="predicted"/>
<keyword evidence="1" id="KW-1133">Transmembrane helix</keyword>
<evidence type="ECO:0000313" key="3">
    <source>
        <dbReference type="EMBL" id="QVL34139.1"/>
    </source>
</evidence>
<dbReference type="Gene3D" id="3.30.700.10">
    <property type="entry name" value="Glycoprotein, Type 4 Pilin"/>
    <property type="match status" value="1"/>
</dbReference>
<organism evidence="3 4">
    <name type="scientific">Telmatocola sphagniphila</name>
    <dbReference type="NCBI Taxonomy" id="1123043"/>
    <lineage>
        <taxon>Bacteria</taxon>
        <taxon>Pseudomonadati</taxon>
        <taxon>Planctomycetota</taxon>
        <taxon>Planctomycetia</taxon>
        <taxon>Gemmatales</taxon>
        <taxon>Gemmataceae</taxon>
    </lineage>
</organism>
<dbReference type="Pfam" id="PF07596">
    <property type="entry name" value="SBP_bac_10"/>
    <property type="match status" value="1"/>
</dbReference>
<protein>
    <submittedName>
        <fullName evidence="3">DUF1559 domain-containing protein</fullName>
    </submittedName>
</protein>
<dbReference type="Pfam" id="PF07963">
    <property type="entry name" value="N_methyl"/>
    <property type="match status" value="1"/>
</dbReference>
<dbReference type="PROSITE" id="PS00409">
    <property type="entry name" value="PROKAR_NTER_METHYL"/>
    <property type="match status" value="1"/>
</dbReference>
<evidence type="ECO:0000256" key="1">
    <source>
        <dbReference type="SAM" id="Phobius"/>
    </source>
</evidence>
<dbReference type="PANTHER" id="PTHR30093">
    <property type="entry name" value="GENERAL SECRETION PATHWAY PROTEIN G"/>
    <property type="match status" value="1"/>
</dbReference>
<keyword evidence="1" id="KW-0812">Transmembrane</keyword>
<evidence type="ECO:0000313" key="4">
    <source>
        <dbReference type="Proteomes" id="UP000676194"/>
    </source>
</evidence>
<dbReference type="InterPro" id="IPR045584">
    <property type="entry name" value="Pilin-like"/>
</dbReference>
<dbReference type="RefSeq" id="WP_213499112.1">
    <property type="nucleotide sequence ID" value="NZ_CP074694.1"/>
</dbReference>
<dbReference type="AlphaFoldDB" id="A0A8E6BA11"/>
<accession>A0A8E6BA11</accession>
<dbReference type="KEGG" id="tsph:KIH39_09590"/>
<dbReference type="NCBIfam" id="TIGR04294">
    <property type="entry name" value="pre_pil_HX9DG"/>
    <property type="match status" value="1"/>
</dbReference>
<dbReference type="SUPFAM" id="SSF54523">
    <property type="entry name" value="Pili subunits"/>
    <property type="match status" value="1"/>
</dbReference>
<dbReference type="PANTHER" id="PTHR30093:SF2">
    <property type="entry name" value="TYPE II SECRETION SYSTEM PROTEIN H"/>
    <property type="match status" value="1"/>
</dbReference>
<dbReference type="InterPro" id="IPR027558">
    <property type="entry name" value="Pre_pil_HX9DG_C"/>
</dbReference>
<keyword evidence="4" id="KW-1185">Reference proteome</keyword>
<name>A0A8E6BA11_9BACT</name>
<reference evidence="3" key="1">
    <citation type="submission" date="2021-05" db="EMBL/GenBank/DDBJ databases">
        <title>Complete genome sequence of the cellulolytic planctomycete Telmatocola sphagniphila SP2T and characterization of the first cellulase from planctomycetes.</title>
        <authorList>
            <person name="Rakitin A.L."/>
            <person name="Beletsky A.V."/>
            <person name="Naumoff D.G."/>
            <person name="Kulichevskaya I.S."/>
            <person name="Mardanov A.V."/>
            <person name="Ravin N.V."/>
            <person name="Dedysh S.N."/>
        </authorList>
    </citation>
    <scope>NUCLEOTIDE SEQUENCE</scope>
    <source>
        <strain evidence="3">SP2T</strain>
    </source>
</reference>
<dbReference type="NCBIfam" id="TIGR02532">
    <property type="entry name" value="IV_pilin_GFxxxE"/>
    <property type="match status" value="1"/>
</dbReference>
<evidence type="ECO:0000259" key="2">
    <source>
        <dbReference type="Pfam" id="PF07596"/>
    </source>
</evidence>
<dbReference type="EMBL" id="CP074694">
    <property type="protein sequence ID" value="QVL34139.1"/>
    <property type="molecule type" value="Genomic_DNA"/>
</dbReference>
<feature type="transmembrane region" description="Helical" evidence="1">
    <location>
        <begin position="12"/>
        <end position="34"/>
    </location>
</feature>
<sequence length="319" mass="34474">MKRRSVRRKGFTLIELLVVIAIIAILIGLLLPAVQKAREAASRIKCTNNLKQLGLAEHNFESAIGGFTMAPYNPSFAWLTSKPYAVPHGWVVELLPYLEQQNVQNAYNLNATWAAQTPSDANYYVNQTLIPILICPSTPNGSDSTSRSLPYGRGPLDYVPIFRIDLNAANIFAPTPAPNYDPNKGEGILGRGVNRKITEITDGTSNTLLFVEEAGRNTIYVNGRPTPSFNSQDQGGAWANFAIGGSIIDSLRSFNPATGTYYGPCALNCTNGGELYSFHTGGVNVVMGDGSVRFLTNSTTFATVVALYTRAGGEILTDN</sequence>
<dbReference type="Proteomes" id="UP000676194">
    <property type="component" value="Chromosome"/>
</dbReference>
<keyword evidence="1" id="KW-0472">Membrane</keyword>
<dbReference type="InterPro" id="IPR011453">
    <property type="entry name" value="DUF1559"/>
</dbReference>
<feature type="domain" description="DUF1559" evidence="2">
    <location>
        <begin position="35"/>
        <end position="299"/>
    </location>
</feature>
<gene>
    <name evidence="3" type="ORF">KIH39_09590</name>
</gene>